<dbReference type="GO" id="GO:0003887">
    <property type="term" value="F:DNA-directed DNA polymerase activity"/>
    <property type="evidence" value="ECO:0007669"/>
    <property type="project" value="UniProtKB-EC"/>
</dbReference>
<keyword evidence="4" id="KW-0808">Transferase</keyword>
<evidence type="ECO:0000256" key="3">
    <source>
        <dbReference type="ARBA" id="ARBA00049244"/>
    </source>
</evidence>
<sequence>MDTFPWLQPLQERITQLATQRRLPHAMMISGGAGMGITSWLTWFESYVLCQHGSLRPCGQCHACQLHAAGTHPDGLRLQPDGKAQLIKVDAVRQVVNFAHNTAQAGGQKVIVIESAERMNTAAANALLKILEEPPAGTFLLLQTDDMNALLPTIRSRVQRLSFAPPTKEQSITWLVNKGVNEDTAKLLLALHYGQPCTGLAAHEQGILVQREPWIRALAQQIRQPMLNTRSLESFLTTEPEVLLRCWTSWVTDIIRVVQTGSTEGVVNLDMIDQLPRIAEQYPQVQPWFRLYDALQDVTQSARLNNNLNWQLLLESFWLRIPSILK</sequence>
<dbReference type="Gene3D" id="1.20.272.10">
    <property type="match status" value="1"/>
</dbReference>
<dbReference type="RefSeq" id="WP_380695709.1">
    <property type="nucleotide sequence ID" value="NZ_JBHRYR010000003.1"/>
</dbReference>
<dbReference type="Gene3D" id="3.40.50.300">
    <property type="entry name" value="P-loop containing nucleotide triphosphate hydrolases"/>
    <property type="match status" value="1"/>
</dbReference>
<comment type="catalytic activity">
    <reaction evidence="3">
        <text>DNA(n) + a 2'-deoxyribonucleoside 5'-triphosphate = DNA(n+1) + diphosphate</text>
        <dbReference type="Rhea" id="RHEA:22508"/>
        <dbReference type="Rhea" id="RHEA-COMP:17339"/>
        <dbReference type="Rhea" id="RHEA-COMP:17340"/>
        <dbReference type="ChEBI" id="CHEBI:33019"/>
        <dbReference type="ChEBI" id="CHEBI:61560"/>
        <dbReference type="ChEBI" id="CHEBI:173112"/>
        <dbReference type="EC" id="2.7.7.7"/>
    </reaction>
</comment>
<dbReference type="EMBL" id="JBHRYR010000003">
    <property type="protein sequence ID" value="MFC3852986.1"/>
    <property type="molecule type" value="Genomic_DNA"/>
</dbReference>
<dbReference type="InterPro" id="IPR027417">
    <property type="entry name" value="P-loop_NTPase"/>
</dbReference>
<dbReference type="SUPFAM" id="SSF52540">
    <property type="entry name" value="P-loop containing nucleoside triphosphate hydrolases"/>
    <property type="match status" value="1"/>
</dbReference>
<evidence type="ECO:0000256" key="2">
    <source>
        <dbReference type="ARBA" id="ARBA00022932"/>
    </source>
</evidence>
<keyword evidence="5" id="KW-1185">Reference proteome</keyword>
<organism evidence="4 5">
    <name type="scientific">Saccharospirillum mangrovi</name>
    <dbReference type="NCBI Taxonomy" id="2161747"/>
    <lineage>
        <taxon>Bacteria</taxon>
        <taxon>Pseudomonadati</taxon>
        <taxon>Pseudomonadota</taxon>
        <taxon>Gammaproteobacteria</taxon>
        <taxon>Oceanospirillales</taxon>
        <taxon>Saccharospirillaceae</taxon>
        <taxon>Saccharospirillum</taxon>
    </lineage>
</organism>
<dbReference type="PANTHER" id="PTHR11669">
    <property type="entry name" value="REPLICATION FACTOR C / DNA POLYMERASE III GAMMA-TAU SUBUNIT"/>
    <property type="match status" value="1"/>
</dbReference>
<evidence type="ECO:0000313" key="4">
    <source>
        <dbReference type="EMBL" id="MFC3852986.1"/>
    </source>
</evidence>
<keyword evidence="2" id="KW-0239">DNA-directed DNA polymerase</keyword>
<dbReference type="EC" id="2.7.7.7" evidence="1"/>
<keyword evidence="4" id="KW-0548">Nucleotidyltransferase</keyword>
<dbReference type="PANTHER" id="PTHR11669:SF8">
    <property type="entry name" value="DNA POLYMERASE III SUBUNIT DELTA"/>
    <property type="match status" value="1"/>
</dbReference>
<name>A0ABV7ZXQ1_9GAMM</name>
<gene>
    <name evidence="4" type="primary">holB</name>
    <name evidence="4" type="ORF">ACFOOG_09115</name>
</gene>
<accession>A0ABV7ZXQ1</accession>
<evidence type="ECO:0000256" key="1">
    <source>
        <dbReference type="ARBA" id="ARBA00012417"/>
    </source>
</evidence>
<dbReference type="InterPro" id="IPR004622">
    <property type="entry name" value="DNA_pol_HolB"/>
</dbReference>
<evidence type="ECO:0000313" key="5">
    <source>
        <dbReference type="Proteomes" id="UP001595617"/>
    </source>
</evidence>
<proteinExistence type="predicted"/>
<dbReference type="InterPro" id="IPR050238">
    <property type="entry name" value="DNA_Rep/Repair_Clamp_Loader"/>
</dbReference>
<dbReference type="NCBIfam" id="TIGR00678">
    <property type="entry name" value="holB"/>
    <property type="match status" value="1"/>
</dbReference>
<protein>
    <recommendedName>
        <fullName evidence="1">DNA-directed DNA polymerase</fullName>
        <ecNumber evidence="1">2.7.7.7</ecNumber>
    </recommendedName>
</protein>
<reference evidence="5" key="1">
    <citation type="journal article" date="2019" name="Int. J. Syst. Evol. Microbiol.">
        <title>The Global Catalogue of Microorganisms (GCM) 10K type strain sequencing project: providing services to taxonomists for standard genome sequencing and annotation.</title>
        <authorList>
            <consortium name="The Broad Institute Genomics Platform"/>
            <consortium name="The Broad Institute Genome Sequencing Center for Infectious Disease"/>
            <person name="Wu L."/>
            <person name="Ma J."/>
        </authorList>
    </citation>
    <scope>NUCLEOTIDE SEQUENCE [LARGE SCALE GENOMIC DNA]</scope>
    <source>
        <strain evidence="5">IBRC 10765</strain>
    </source>
</reference>
<comment type="caution">
    <text evidence="4">The sequence shown here is derived from an EMBL/GenBank/DDBJ whole genome shotgun (WGS) entry which is preliminary data.</text>
</comment>
<dbReference type="Pfam" id="PF13177">
    <property type="entry name" value="DNA_pol3_delta2"/>
    <property type="match status" value="1"/>
</dbReference>
<dbReference type="Proteomes" id="UP001595617">
    <property type="component" value="Unassembled WGS sequence"/>
</dbReference>